<proteinExistence type="predicted"/>
<accession>A0A2H1VFE1</accession>
<name>A0A2H1VFE1_SPOFR</name>
<protein>
    <submittedName>
        <fullName evidence="1">SFRICE_018430</fullName>
    </submittedName>
</protein>
<gene>
    <name evidence="1" type="ORF">SFRICE_018430</name>
</gene>
<reference evidence="1" key="1">
    <citation type="submission" date="2016-07" db="EMBL/GenBank/DDBJ databases">
        <authorList>
            <person name="Bretaudeau A."/>
        </authorList>
    </citation>
    <scope>NUCLEOTIDE SEQUENCE</scope>
    <source>
        <strain evidence="1">Rice</strain>
        <tissue evidence="1">Whole body</tissue>
    </source>
</reference>
<dbReference type="AlphaFoldDB" id="A0A2H1VFE1"/>
<dbReference type="EMBL" id="ODYU01002279">
    <property type="protein sequence ID" value="SOQ39547.1"/>
    <property type="molecule type" value="Genomic_DNA"/>
</dbReference>
<organism evidence="1">
    <name type="scientific">Spodoptera frugiperda</name>
    <name type="common">Fall armyworm</name>
    <dbReference type="NCBI Taxonomy" id="7108"/>
    <lineage>
        <taxon>Eukaryota</taxon>
        <taxon>Metazoa</taxon>
        <taxon>Ecdysozoa</taxon>
        <taxon>Arthropoda</taxon>
        <taxon>Hexapoda</taxon>
        <taxon>Insecta</taxon>
        <taxon>Pterygota</taxon>
        <taxon>Neoptera</taxon>
        <taxon>Endopterygota</taxon>
        <taxon>Lepidoptera</taxon>
        <taxon>Glossata</taxon>
        <taxon>Ditrysia</taxon>
        <taxon>Noctuoidea</taxon>
        <taxon>Noctuidae</taxon>
        <taxon>Amphipyrinae</taxon>
        <taxon>Spodoptera</taxon>
    </lineage>
</organism>
<evidence type="ECO:0000313" key="1">
    <source>
        <dbReference type="EMBL" id="SOQ39547.1"/>
    </source>
</evidence>
<sequence length="171" mass="19172">MHMTPRPETTICGSHKDLVRAGIESATCCTAATTPTVQVMGENHSMTFPALDEVRGSIKLLLTKNHSISTRAVRTPVNPLGSPQLRIKVYCWFILYHNTEFPKQQFVDHTKSCFVRESNPLHVAVQPVAQAPRQPYSRTNLIVTWKYFSVTLYLFGAADYLAGLPGLRLEK</sequence>